<dbReference type="InterPro" id="IPR032812">
    <property type="entry name" value="SbsA_Ig"/>
</dbReference>
<proteinExistence type="predicted"/>
<keyword evidence="1" id="KW-0732">Signal</keyword>
<feature type="domain" description="SbsA Ig-like" evidence="3">
    <location>
        <begin position="42"/>
        <end position="109"/>
    </location>
</feature>
<feature type="compositionally biased region" description="Polar residues" evidence="2">
    <location>
        <begin position="145"/>
        <end position="180"/>
    </location>
</feature>
<dbReference type="KEGG" id="bda:FSZ17_21700"/>
<feature type="region of interest" description="Disordered" evidence="2">
    <location>
        <begin position="125"/>
        <end position="180"/>
    </location>
</feature>
<dbReference type="Gene3D" id="2.60.40.1220">
    <property type="match status" value="1"/>
</dbReference>
<reference evidence="5" key="1">
    <citation type="submission" date="2019-08" db="EMBL/GenBank/DDBJ databases">
        <authorList>
            <person name="Zheng X."/>
        </authorList>
    </citation>
    <scope>NUCLEOTIDE SEQUENCE [LARGE SCALE GENOMIC DNA]</scope>
    <source>
        <strain evidence="5">FJAT-25496</strain>
    </source>
</reference>
<dbReference type="Proteomes" id="UP000321555">
    <property type="component" value="Chromosome"/>
</dbReference>
<dbReference type="Pfam" id="PF13205">
    <property type="entry name" value="Big_5"/>
    <property type="match status" value="1"/>
</dbReference>
<name>A0A5B8ZBM9_CYTDA</name>
<feature type="compositionally biased region" description="Polar residues" evidence="2">
    <location>
        <begin position="127"/>
        <end position="138"/>
    </location>
</feature>
<sequence length="249" mass="28076">MRKPFILLMMLVSIVLVPGILVGQASIEKVVLEDRTIQDPLKSWSVTFTQPVNKGTIKKQNFYIIDERNRELKTKLRVSEDESKVTITPESPYKDDVQYYLHIKGNVKSGKTFLNEHTILPFKLETQKSSNKGTNKTSGTDKKQVSSNTGKSETNTGKSETNSGPKPNQKNKTKNLTSVQTERHSHFVEITVNVSEQVVKVKAGSDEFEYKGNNLFVLYKPDLKKGEKLTVKGYSISNKVLETKEIVIP</sequence>
<dbReference type="AlphaFoldDB" id="A0A5B8ZBM9"/>
<dbReference type="RefSeq" id="WP_057772947.1">
    <property type="nucleotide sequence ID" value="NZ_CP042593.1"/>
</dbReference>
<evidence type="ECO:0000256" key="1">
    <source>
        <dbReference type="ARBA" id="ARBA00022729"/>
    </source>
</evidence>
<accession>A0A5B8ZBM9</accession>
<dbReference type="InterPro" id="IPR014755">
    <property type="entry name" value="Cu-Rt/internalin_Ig-like"/>
</dbReference>
<dbReference type="STRING" id="1742359.GCA_001439625_03169"/>
<evidence type="ECO:0000256" key="2">
    <source>
        <dbReference type="SAM" id="MobiDB-lite"/>
    </source>
</evidence>
<evidence type="ECO:0000313" key="4">
    <source>
        <dbReference type="EMBL" id="QED49673.1"/>
    </source>
</evidence>
<gene>
    <name evidence="4" type="ORF">FSZ17_21700</name>
</gene>
<evidence type="ECO:0000313" key="5">
    <source>
        <dbReference type="Proteomes" id="UP000321555"/>
    </source>
</evidence>
<evidence type="ECO:0000259" key="3">
    <source>
        <dbReference type="Pfam" id="PF13205"/>
    </source>
</evidence>
<dbReference type="EMBL" id="CP042593">
    <property type="protein sequence ID" value="QED49673.1"/>
    <property type="molecule type" value="Genomic_DNA"/>
</dbReference>
<organism evidence="4 5">
    <name type="scientific">Cytobacillus dafuensis</name>
    <name type="common">Bacillus dafuensis</name>
    <dbReference type="NCBI Taxonomy" id="1742359"/>
    <lineage>
        <taxon>Bacteria</taxon>
        <taxon>Bacillati</taxon>
        <taxon>Bacillota</taxon>
        <taxon>Bacilli</taxon>
        <taxon>Bacillales</taxon>
        <taxon>Bacillaceae</taxon>
        <taxon>Cytobacillus</taxon>
    </lineage>
</organism>
<dbReference type="OrthoDB" id="2974097at2"/>
<keyword evidence="5" id="KW-1185">Reference proteome</keyword>
<protein>
    <recommendedName>
        <fullName evidence="3">SbsA Ig-like domain-containing protein</fullName>
    </recommendedName>
</protein>